<protein>
    <submittedName>
        <fullName evidence="2">Uncharacterized protein</fullName>
    </submittedName>
</protein>
<feature type="compositionally biased region" description="Low complexity" evidence="1">
    <location>
        <begin position="204"/>
        <end position="219"/>
    </location>
</feature>
<evidence type="ECO:0000256" key="1">
    <source>
        <dbReference type="SAM" id="MobiDB-lite"/>
    </source>
</evidence>
<comment type="caution">
    <text evidence="2">The sequence shown here is derived from an EMBL/GenBank/DDBJ whole genome shotgun (WGS) entry which is preliminary data.</text>
</comment>
<sequence length="229" mass="25984">MEPQQNNTRNEANQITEKTKSAATLEVSKSENVGGGFLDRCKTITINFLEAQNRWNSSQNPNTANKEQYSTCTVTKTETGFKYKNVENIKKQHNNHNENDKNVSNSLGKENVLPKDQNIVVAVPINIDKLIKNDRTNGIIRNSTLENKESEFQGKRTPKKQVISEYTLNTQTHSNNQKDVKIFSPIKEQKPIFSQLPNNNEPRIQNNIKKNDSSNSSQIEIINPDEPSS</sequence>
<feature type="region of interest" description="Disordered" evidence="1">
    <location>
        <begin position="191"/>
        <end position="229"/>
    </location>
</feature>
<dbReference type="Proteomes" id="UP000750334">
    <property type="component" value="Unassembled WGS sequence"/>
</dbReference>
<gene>
    <name evidence="2" type="ORF">C6P45_000426</name>
</gene>
<dbReference type="AlphaFoldDB" id="A0A9P7B8E7"/>
<proteinExistence type="predicted"/>
<organism evidence="2 3">
    <name type="scientific">Maudiozyma exigua</name>
    <name type="common">Yeast</name>
    <name type="synonym">Kazachstania exigua</name>
    <dbReference type="NCBI Taxonomy" id="34358"/>
    <lineage>
        <taxon>Eukaryota</taxon>
        <taxon>Fungi</taxon>
        <taxon>Dikarya</taxon>
        <taxon>Ascomycota</taxon>
        <taxon>Saccharomycotina</taxon>
        <taxon>Saccharomycetes</taxon>
        <taxon>Saccharomycetales</taxon>
        <taxon>Saccharomycetaceae</taxon>
        <taxon>Maudiozyma</taxon>
    </lineage>
</organism>
<evidence type="ECO:0000313" key="2">
    <source>
        <dbReference type="EMBL" id="KAG0665786.1"/>
    </source>
</evidence>
<dbReference type="EMBL" id="PUHR01000110">
    <property type="protein sequence ID" value="KAG0665786.1"/>
    <property type="molecule type" value="Genomic_DNA"/>
</dbReference>
<accession>A0A9P7B8E7</accession>
<evidence type="ECO:0000313" key="3">
    <source>
        <dbReference type="Proteomes" id="UP000750334"/>
    </source>
</evidence>
<name>A0A9P7B8E7_MAUEX</name>
<keyword evidence="3" id="KW-1185">Reference proteome</keyword>
<reference evidence="2 3" key="1">
    <citation type="submission" date="2020-11" db="EMBL/GenBank/DDBJ databases">
        <title>Kefir isolates.</title>
        <authorList>
            <person name="Marcisauskas S."/>
            <person name="Kim Y."/>
            <person name="Blasche S."/>
        </authorList>
    </citation>
    <scope>NUCLEOTIDE SEQUENCE [LARGE SCALE GENOMIC DNA]</scope>
    <source>
        <strain evidence="2 3">OG2</strain>
    </source>
</reference>
<feature type="region of interest" description="Disordered" evidence="1">
    <location>
        <begin position="1"/>
        <end position="21"/>
    </location>
</feature>
<feature type="compositionally biased region" description="Polar residues" evidence="1">
    <location>
        <begin position="1"/>
        <end position="16"/>
    </location>
</feature>